<sequence>MREAYQSDLRHIVDDLVDMAEMVGTALEGATTALLEGDLALAERVVTADPHLDARQVELDAKAVELLARQSPVATDLRLLVATLRMSSSLERMGDLAAHVALIARRAHPELAVPTEHRDQIARMSVLGSAALQAASEVIESRDLALAAQVEKRDDELDELMLTISREISGSDEDTYTNAQVIDLTLLIRFYERIGDHAVSLVRRIGFLVTGDSLDALGDGVDVQVF</sequence>
<dbReference type="NCBIfam" id="TIGR02135">
    <property type="entry name" value="phoU_full"/>
    <property type="match status" value="1"/>
</dbReference>
<dbReference type="OrthoDB" id="9814256at2"/>
<proteinExistence type="inferred from homology"/>
<evidence type="ECO:0000256" key="7">
    <source>
        <dbReference type="PIRNR" id="PIRNR003107"/>
    </source>
</evidence>
<accession>A0A220UF49</accession>
<keyword evidence="10" id="KW-1185">Reference proteome</keyword>
<dbReference type="Gene3D" id="1.20.58.220">
    <property type="entry name" value="Phosphate transport system protein phou homolog 2, domain 2"/>
    <property type="match status" value="1"/>
</dbReference>
<evidence type="ECO:0000256" key="2">
    <source>
        <dbReference type="ARBA" id="ARBA00008107"/>
    </source>
</evidence>
<dbReference type="GO" id="GO:0030643">
    <property type="term" value="P:intracellular phosphate ion homeostasis"/>
    <property type="evidence" value="ECO:0007669"/>
    <property type="project" value="InterPro"/>
</dbReference>
<dbReference type="Pfam" id="PF01895">
    <property type="entry name" value="PhoU"/>
    <property type="match status" value="2"/>
</dbReference>
<feature type="domain" description="PhoU" evidence="8">
    <location>
        <begin position="17"/>
        <end position="102"/>
    </location>
</feature>
<keyword evidence="6 7" id="KW-0592">Phosphate transport</keyword>
<feature type="domain" description="PhoU" evidence="8">
    <location>
        <begin position="121"/>
        <end position="204"/>
    </location>
</feature>
<keyword evidence="5 7" id="KW-0963">Cytoplasm</keyword>
<dbReference type="PANTHER" id="PTHR42930:SF3">
    <property type="entry name" value="PHOSPHATE-SPECIFIC TRANSPORT SYSTEM ACCESSORY PROTEIN PHOU"/>
    <property type="match status" value="1"/>
</dbReference>
<dbReference type="GO" id="GO:0006817">
    <property type="term" value="P:phosphate ion transport"/>
    <property type="evidence" value="ECO:0007669"/>
    <property type="project" value="UniProtKB-KW"/>
</dbReference>
<protein>
    <recommendedName>
        <fullName evidence="7">Phosphate-specific transport system accessory protein PhoU</fullName>
    </recommendedName>
</protein>
<dbReference type="GO" id="GO:0045936">
    <property type="term" value="P:negative regulation of phosphate metabolic process"/>
    <property type="evidence" value="ECO:0007669"/>
    <property type="project" value="InterPro"/>
</dbReference>
<dbReference type="SUPFAM" id="SSF109755">
    <property type="entry name" value="PhoU-like"/>
    <property type="match status" value="1"/>
</dbReference>
<name>A0A220UF49_9MICO</name>
<evidence type="ECO:0000256" key="4">
    <source>
        <dbReference type="ARBA" id="ARBA00022448"/>
    </source>
</evidence>
<evidence type="ECO:0000259" key="8">
    <source>
        <dbReference type="Pfam" id="PF01895"/>
    </source>
</evidence>
<comment type="subcellular location">
    <subcellularLocation>
        <location evidence="1 7">Cytoplasm</location>
    </subcellularLocation>
</comment>
<dbReference type="EMBL" id="CP022316">
    <property type="protein sequence ID" value="ASK66522.1"/>
    <property type="molecule type" value="Genomic_DNA"/>
</dbReference>
<dbReference type="InterPro" id="IPR026022">
    <property type="entry name" value="PhoU_dom"/>
</dbReference>
<evidence type="ECO:0000313" key="9">
    <source>
        <dbReference type="EMBL" id="ASK66522.1"/>
    </source>
</evidence>
<evidence type="ECO:0000256" key="6">
    <source>
        <dbReference type="ARBA" id="ARBA00022592"/>
    </source>
</evidence>
<dbReference type="InterPro" id="IPR028366">
    <property type="entry name" value="PhoU"/>
</dbReference>
<dbReference type="Proteomes" id="UP000198398">
    <property type="component" value="Chromosome"/>
</dbReference>
<evidence type="ECO:0000256" key="3">
    <source>
        <dbReference type="ARBA" id="ARBA00011738"/>
    </source>
</evidence>
<dbReference type="InterPro" id="IPR038078">
    <property type="entry name" value="PhoU-like_sf"/>
</dbReference>
<comment type="subunit">
    <text evidence="3 7">Homodimer.</text>
</comment>
<dbReference type="PIRSF" id="PIRSF003107">
    <property type="entry name" value="PhoU"/>
    <property type="match status" value="1"/>
</dbReference>
<evidence type="ECO:0000256" key="1">
    <source>
        <dbReference type="ARBA" id="ARBA00004496"/>
    </source>
</evidence>
<gene>
    <name evidence="9" type="primary">phoU</name>
    <name evidence="9" type="ORF">CFK39_12680</name>
</gene>
<reference evidence="10" key="1">
    <citation type="submission" date="2017-07" db="EMBL/GenBank/DDBJ databases">
        <title>Brachybacterium sp. VR2415.</title>
        <authorList>
            <person name="Tak E.J."/>
            <person name="Bae J.-W."/>
        </authorList>
    </citation>
    <scope>NUCLEOTIDE SEQUENCE [LARGE SCALE GENOMIC DNA]</scope>
    <source>
        <strain evidence="10">VR2415</strain>
    </source>
</reference>
<evidence type="ECO:0000313" key="10">
    <source>
        <dbReference type="Proteomes" id="UP000198398"/>
    </source>
</evidence>
<organism evidence="9 10">
    <name type="scientific">Brachybacterium avium</name>
    <dbReference type="NCBI Taxonomy" id="2017485"/>
    <lineage>
        <taxon>Bacteria</taxon>
        <taxon>Bacillati</taxon>
        <taxon>Actinomycetota</taxon>
        <taxon>Actinomycetes</taxon>
        <taxon>Micrococcales</taxon>
        <taxon>Dermabacteraceae</taxon>
        <taxon>Brachybacterium</taxon>
    </lineage>
</organism>
<evidence type="ECO:0000256" key="5">
    <source>
        <dbReference type="ARBA" id="ARBA00022490"/>
    </source>
</evidence>
<dbReference type="RefSeq" id="WP_089065762.1">
    <property type="nucleotide sequence ID" value="NZ_CP022316.1"/>
</dbReference>
<dbReference type="FunFam" id="1.20.58.220:FF:000004">
    <property type="entry name" value="Phosphate-specific transport system accessory protein PhoU"/>
    <property type="match status" value="1"/>
</dbReference>
<dbReference type="AlphaFoldDB" id="A0A220UF49"/>
<comment type="function">
    <text evidence="7">Plays a role in the regulation of phosphate uptake.</text>
</comment>
<dbReference type="GO" id="GO:0005737">
    <property type="term" value="C:cytoplasm"/>
    <property type="evidence" value="ECO:0007669"/>
    <property type="project" value="UniProtKB-SubCell"/>
</dbReference>
<comment type="similarity">
    <text evidence="2 7">Belongs to the PhoU family.</text>
</comment>
<keyword evidence="4 7" id="KW-0813">Transport</keyword>
<dbReference type="PANTHER" id="PTHR42930">
    <property type="entry name" value="PHOSPHATE-SPECIFIC TRANSPORT SYSTEM ACCESSORY PROTEIN PHOU"/>
    <property type="match status" value="1"/>
</dbReference>
<dbReference type="KEGG" id="brv:CFK39_12680"/>